<dbReference type="Proteomes" id="UP000503440">
    <property type="component" value="Chromosome"/>
</dbReference>
<feature type="transmembrane region" description="Helical" evidence="1">
    <location>
        <begin position="59"/>
        <end position="77"/>
    </location>
</feature>
<reference evidence="3 5" key="1">
    <citation type="submission" date="2019-09" db="EMBL/GenBank/DDBJ databases">
        <title>Non-baumannii Acinetobacter spp. carrying blaNDM-1 isolated in China.</title>
        <authorList>
            <person name="Cui C."/>
            <person name="Chen C."/>
            <person name="Sun J."/>
            <person name="Liu Y."/>
        </authorList>
    </citation>
    <scope>NUCLEOTIDE SEQUENCE [LARGE SCALE GENOMIC DNA]</scope>
    <source>
        <strain evidence="3 5">B18</strain>
    </source>
</reference>
<dbReference type="EMBL" id="CP048654">
    <property type="protein sequence ID" value="QOW42677.1"/>
    <property type="molecule type" value="Genomic_DNA"/>
</dbReference>
<keyword evidence="1" id="KW-0812">Transmembrane</keyword>
<evidence type="ECO:0000313" key="3">
    <source>
        <dbReference type="EMBL" id="QIC71478.1"/>
    </source>
</evidence>
<dbReference type="Pfam" id="PF11391">
    <property type="entry name" value="DUF2798"/>
    <property type="match status" value="1"/>
</dbReference>
<organism evidence="4 6">
    <name type="scientific">Acinetobacter indicus</name>
    <dbReference type="NCBI Taxonomy" id="756892"/>
    <lineage>
        <taxon>Bacteria</taxon>
        <taxon>Pseudomonadati</taxon>
        <taxon>Pseudomonadota</taxon>
        <taxon>Gammaproteobacteria</taxon>
        <taxon>Moraxellales</taxon>
        <taxon>Moraxellaceae</taxon>
        <taxon>Acinetobacter</taxon>
    </lineage>
</organism>
<dbReference type="RefSeq" id="WP_005181365.1">
    <property type="nucleotide sequence ID" value="NZ_CAXNYR010000021.1"/>
</dbReference>
<reference evidence="2" key="3">
    <citation type="submission" date="2023-10" db="EMBL/GenBank/DDBJ databases">
        <authorList>
            <person name="Sykes E.M.E."/>
            <person name="Khan I.U.H."/>
            <person name="Kumar A."/>
        </authorList>
    </citation>
    <scope>NUCLEOTIDE SEQUENCE</scope>
    <source>
        <strain evidence="2">IK5</strain>
    </source>
</reference>
<evidence type="ECO:0000313" key="2">
    <source>
        <dbReference type="EMBL" id="MDV4314407.1"/>
    </source>
</evidence>
<dbReference type="GeneID" id="69467482"/>
<dbReference type="Proteomes" id="UP001284654">
    <property type="component" value="Unassembled WGS sequence"/>
</dbReference>
<dbReference type="EMBL" id="CP044455">
    <property type="protein sequence ID" value="QIC71478.1"/>
    <property type="molecule type" value="Genomic_DNA"/>
</dbReference>
<protein>
    <submittedName>
        <fullName evidence="4">DUF2798 domain-containing protein</fullName>
    </submittedName>
</protein>
<dbReference type="EMBL" id="JAWJYY010000001">
    <property type="protein sequence ID" value="MDV4314407.1"/>
    <property type="molecule type" value="Genomic_DNA"/>
</dbReference>
<name>A0A6C0YP94_9GAMM</name>
<reference evidence="4 6" key="2">
    <citation type="submission" date="2020-02" db="EMBL/GenBank/DDBJ databases">
        <title>Tigecycline-resistant Acinetobacter species from pigs and migratory birds.</title>
        <authorList>
            <person name="Chen C."/>
            <person name="Sun J."/>
            <person name="Liao X.-P."/>
            <person name="Liu Y.-H."/>
        </authorList>
    </citation>
    <scope>NUCLEOTIDE SEQUENCE [LARGE SCALE GENOMIC DNA]</scope>
    <source>
        <strain evidence="4 6">C15_T</strain>
    </source>
</reference>
<dbReference type="InterPro" id="IPR021529">
    <property type="entry name" value="DUF2798"/>
</dbReference>
<keyword evidence="1" id="KW-0472">Membrane</keyword>
<feature type="transmembrane region" description="Helical" evidence="1">
    <location>
        <begin position="20"/>
        <end position="39"/>
    </location>
</feature>
<sequence>MHAKRPVIIANIPKLPAKWAGIIMPLLLSGLMSGIISMVNMLRALGWVEGLITLWFQNWMISWAIAFPVVLVVLPLVRRFTAMLVDMPGAPK</sequence>
<evidence type="ECO:0000313" key="6">
    <source>
        <dbReference type="Proteomes" id="UP000593812"/>
    </source>
</evidence>
<keyword evidence="1" id="KW-1133">Transmembrane helix</keyword>
<evidence type="ECO:0000313" key="5">
    <source>
        <dbReference type="Proteomes" id="UP000503440"/>
    </source>
</evidence>
<dbReference type="AlphaFoldDB" id="A0A6C0YP94"/>
<gene>
    <name evidence="3" type="ORF">FSC09_14290</name>
    <name evidence="4" type="ORF">G0027_07300</name>
    <name evidence="2" type="ORF">MSG88_01080</name>
</gene>
<dbReference type="Proteomes" id="UP000593812">
    <property type="component" value="Chromosome"/>
</dbReference>
<proteinExistence type="predicted"/>
<evidence type="ECO:0000256" key="1">
    <source>
        <dbReference type="SAM" id="Phobius"/>
    </source>
</evidence>
<evidence type="ECO:0000313" key="4">
    <source>
        <dbReference type="EMBL" id="QOW42677.1"/>
    </source>
</evidence>
<accession>A0A6C0YP94</accession>